<dbReference type="AlphaFoldDB" id="A0A1Y1ZYG6"/>
<accession>A0A1Y1ZYG6</accession>
<dbReference type="EMBL" id="MCFA01000026">
    <property type="protein sequence ID" value="ORY15296.1"/>
    <property type="molecule type" value="Genomic_DNA"/>
</dbReference>
<keyword evidence="2" id="KW-1185">Reference proteome</keyword>
<dbReference type="PANTHER" id="PTHR38167:SF1">
    <property type="entry name" value="C2H2-TYPE DOMAIN-CONTAINING PROTEIN"/>
    <property type="match status" value="1"/>
</dbReference>
<feature type="non-terminal residue" evidence="1">
    <location>
        <position position="1"/>
    </location>
</feature>
<dbReference type="Proteomes" id="UP000193144">
    <property type="component" value="Unassembled WGS sequence"/>
</dbReference>
<sequence length="172" mass="19992">NRLRTTLREICQNSEEAFGFACTASLLGKGELKKAGQKRKRAYTRQRFEICGQCDTEYDALSNATVSCIWHTVYYPSTPIYNGDHDTWTDWDIESVSEWDNEESRKKYPEGFLWSCCDRSGEKEGCKKSIHRPARSKRAKIWRMVEKGSYKHNLKDIMSIDLEYLARTGQIS</sequence>
<evidence type="ECO:0000313" key="1">
    <source>
        <dbReference type="EMBL" id="ORY15296.1"/>
    </source>
</evidence>
<reference evidence="1 2" key="1">
    <citation type="submission" date="2016-07" db="EMBL/GenBank/DDBJ databases">
        <title>Pervasive Adenine N6-methylation of Active Genes in Fungi.</title>
        <authorList>
            <consortium name="DOE Joint Genome Institute"/>
            <person name="Mondo S.J."/>
            <person name="Dannebaum R.O."/>
            <person name="Kuo R.C."/>
            <person name="Labutti K."/>
            <person name="Haridas S."/>
            <person name="Kuo A."/>
            <person name="Salamov A."/>
            <person name="Ahrendt S.R."/>
            <person name="Lipzen A."/>
            <person name="Sullivan W."/>
            <person name="Andreopoulos W.B."/>
            <person name="Clum A."/>
            <person name="Lindquist E."/>
            <person name="Daum C."/>
            <person name="Ramamoorthy G.K."/>
            <person name="Gryganskyi A."/>
            <person name="Culley D."/>
            <person name="Magnuson J.K."/>
            <person name="James T.Y."/>
            <person name="O'Malley M.A."/>
            <person name="Stajich J.E."/>
            <person name="Spatafora J.W."/>
            <person name="Visel A."/>
            <person name="Grigoriev I.V."/>
        </authorList>
    </citation>
    <scope>NUCLEOTIDE SEQUENCE [LARGE SCALE GENOMIC DNA]</scope>
    <source>
        <strain evidence="1 2">CBS 115471</strain>
    </source>
</reference>
<name>A0A1Y1ZYG6_9PLEO</name>
<comment type="caution">
    <text evidence="1">The sequence shown here is derived from an EMBL/GenBank/DDBJ whole genome shotgun (WGS) entry which is preliminary data.</text>
</comment>
<dbReference type="STRING" id="1231657.A0A1Y1ZYG6"/>
<protein>
    <submittedName>
        <fullName evidence="1">Uncharacterized protein</fullName>
    </submittedName>
</protein>
<proteinExistence type="predicted"/>
<organism evidence="1 2">
    <name type="scientific">Clohesyomyces aquaticus</name>
    <dbReference type="NCBI Taxonomy" id="1231657"/>
    <lineage>
        <taxon>Eukaryota</taxon>
        <taxon>Fungi</taxon>
        <taxon>Dikarya</taxon>
        <taxon>Ascomycota</taxon>
        <taxon>Pezizomycotina</taxon>
        <taxon>Dothideomycetes</taxon>
        <taxon>Pleosporomycetidae</taxon>
        <taxon>Pleosporales</taxon>
        <taxon>Lindgomycetaceae</taxon>
        <taxon>Clohesyomyces</taxon>
    </lineage>
</organism>
<gene>
    <name evidence="1" type="ORF">BCR34DRAFT_478044</name>
</gene>
<evidence type="ECO:0000313" key="2">
    <source>
        <dbReference type="Proteomes" id="UP000193144"/>
    </source>
</evidence>
<dbReference type="PANTHER" id="PTHR38167">
    <property type="entry name" value="C2H2-TYPE DOMAIN-CONTAINING PROTEIN"/>
    <property type="match status" value="1"/>
</dbReference>
<dbReference type="OrthoDB" id="5422613at2759"/>